<comment type="caution">
    <text evidence="2">The sequence shown here is derived from an EMBL/GenBank/DDBJ whole genome shotgun (WGS) entry which is preliminary data.</text>
</comment>
<evidence type="ECO:0000256" key="1">
    <source>
        <dbReference type="SAM" id="MobiDB-lite"/>
    </source>
</evidence>
<dbReference type="RefSeq" id="WP_146533872.1">
    <property type="nucleotide sequence ID" value="NZ_SJPX01000002.1"/>
</dbReference>
<dbReference type="Proteomes" id="UP000317977">
    <property type="component" value="Unassembled WGS sequence"/>
</dbReference>
<feature type="compositionally biased region" description="Basic and acidic residues" evidence="1">
    <location>
        <begin position="126"/>
        <end position="136"/>
    </location>
</feature>
<accession>A0A5C6F5D4</accession>
<reference evidence="2 3" key="1">
    <citation type="submission" date="2019-02" db="EMBL/GenBank/DDBJ databases">
        <title>Deep-cultivation of Planctomycetes and their phenomic and genomic characterization uncovers novel biology.</title>
        <authorList>
            <person name="Wiegand S."/>
            <person name="Jogler M."/>
            <person name="Boedeker C."/>
            <person name="Pinto D."/>
            <person name="Vollmers J."/>
            <person name="Rivas-Marin E."/>
            <person name="Kohn T."/>
            <person name="Peeters S.H."/>
            <person name="Heuer A."/>
            <person name="Rast P."/>
            <person name="Oberbeckmann S."/>
            <person name="Bunk B."/>
            <person name="Jeske O."/>
            <person name="Meyerdierks A."/>
            <person name="Storesund J.E."/>
            <person name="Kallscheuer N."/>
            <person name="Luecker S."/>
            <person name="Lage O.M."/>
            <person name="Pohl T."/>
            <person name="Merkel B.J."/>
            <person name="Hornburger P."/>
            <person name="Mueller R.-W."/>
            <person name="Bruemmer F."/>
            <person name="Labrenz M."/>
            <person name="Spormann A.M."/>
            <person name="Op Den Camp H."/>
            <person name="Overmann J."/>
            <person name="Amann R."/>
            <person name="Jetten M.S.M."/>
            <person name="Mascher T."/>
            <person name="Medema M.H."/>
            <person name="Devos D.P."/>
            <person name="Kaster A.-K."/>
            <person name="Ovreas L."/>
            <person name="Rohde M."/>
            <person name="Galperin M.Y."/>
            <person name="Jogler C."/>
        </authorList>
    </citation>
    <scope>NUCLEOTIDE SEQUENCE [LARGE SCALE GENOMIC DNA]</scope>
    <source>
        <strain evidence="2 3">Poly59</strain>
    </source>
</reference>
<feature type="region of interest" description="Disordered" evidence="1">
    <location>
        <begin position="40"/>
        <end position="153"/>
    </location>
</feature>
<name>A0A5C6F5D4_9BACT</name>
<dbReference type="OrthoDB" id="288935at2"/>
<dbReference type="AlphaFoldDB" id="A0A5C6F5D4"/>
<evidence type="ECO:0000313" key="3">
    <source>
        <dbReference type="Proteomes" id="UP000317977"/>
    </source>
</evidence>
<proteinExistence type="predicted"/>
<organism evidence="2 3">
    <name type="scientific">Rubripirellula reticaptiva</name>
    <dbReference type="NCBI Taxonomy" id="2528013"/>
    <lineage>
        <taxon>Bacteria</taxon>
        <taxon>Pseudomonadati</taxon>
        <taxon>Planctomycetota</taxon>
        <taxon>Planctomycetia</taxon>
        <taxon>Pirellulales</taxon>
        <taxon>Pirellulaceae</taxon>
        <taxon>Rubripirellula</taxon>
    </lineage>
</organism>
<sequence length="284" mass="31151">MTRLFPIDFKPECRLLLASICGLVWLGAGLGSGVADGQSPILDDSMDLRSPMDDGELSLREMLERGPETDGKNDKERRESRSDDDVNAISTADLLKSKYTENDGGSGLDESGKESAGEDSEDTDDLPSRSKTDPLSRLRKPLSSIRLSSNDRSARVPEDLAAASFDRAEQAGVYVTGTGLGVPRPNRYTECFQHRPLYFEQANLERCGQSYGVFQNAISGFRFLSNTMMLPYHMTKQRPDCPVARGGDCQTCQSYSIDWNPFPLDSRAALAEMAAIGGFSLLLL</sequence>
<feature type="compositionally biased region" description="Basic and acidic residues" evidence="1">
    <location>
        <begin position="46"/>
        <end position="84"/>
    </location>
</feature>
<keyword evidence="3" id="KW-1185">Reference proteome</keyword>
<dbReference type="EMBL" id="SJPX01000002">
    <property type="protein sequence ID" value="TWU55734.1"/>
    <property type="molecule type" value="Genomic_DNA"/>
</dbReference>
<gene>
    <name evidence="2" type="ORF">Poly59_20350</name>
</gene>
<evidence type="ECO:0000313" key="2">
    <source>
        <dbReference type="EMBL" id="TWU55734.1"/>
    </source>
</evidence>
<protein>
    <submittedName>
        <fullName evidence="2">Uncharacterized protein</fullName>
    </submittedName>
</protein>